<evidence type="ECO:0000256" key="2">
    <source>
        <dbReference type="ARBA" id="ARBA00008163"/>
    </source>
</evidence>
<sequence length="420" mass="46001">MNQFTRSFAVLALGVLSAPALSQGRFNQNIMPLGDKEALMANTGTGGHGSSGAVYYNPAALTELEGSSFSFSGNAYFSFDFKADPLVTLGNDELDFEGAGYRSLPSSMIGTRSFGDWVVAFSLLVPYHFNYEGKNDWIINSPSNPYNITITQDYREEYFLGGLSTAKKLGNGWSLGLTLTGQYYYSLFTTGSNGYFISDPTIASISQSRQTLESYTLFGVVGIQKKWEDFALGLRVSSPSIRLEGSGDYYQYSYINDGSSPPTSSVLDLVGKKVHQKNPMDFRLGFSYQVSKKIFWAMDVAYAMEVTHDYYEGEAPVDPVSPENIRISTGLNATIKEDIDSYFGISYNPYKEVVNGEERQQSLVSVSGGSRLKIANSVNTIGLFYAVSGLESAARIGSEDSIQYQSYFGVSVGTTVQLDK</sequence>
<keyword evidence="5 8" id="KW-0732">Signal</keyword>
<feature type="signal peptide" evidence="8">
    <location>
        <begin position="1"/>
        <end position="22"/>
    </location>
</feature>
<dbReference type="RefSeq" id="WP_151692882.1">
    <property type="nucleotide sequence ID" value="NZ_BMGX01000002.1"/>
</dbReference>
<keyword evidence="10" id="KW-1185">Reference proteome</keyword>
<evidence type="ECO:0000313" key="9">
    <source>
        <dbReference type="EMBL" id="KAB2818194.1"/>
    </source>
</evidence>
<comment type="subcellular location">
    <subcellularLocation>
        <location evidence="1">Cell outer membrane</location>
        <topology evidence="1">Multi-pass membrane protein</topology>
    </subcellularLocation>
</comment>
<dbReference type="InterPro" id="IPR005017">
    <property type="entry name" value="OMPP1/FadL/TodX"/>
</dbReference>
<dbReference type="EMBL" id="WBVQ01000001">
    <property type="protein sequence ID" value="KAB2818194.1"/>
    <property type="molecule type" value="Genomic_DNA"/>
</dbReference>
<evidence type="ECO:0000256" key="5">
    <source>
        <dbReference type="ARBA" id="ARBA00022729"/>
    </source>
</evidence>
<dbReference type="GO" id="GO:0015483">
    <property type="term" value="F:long-chain fatty acid transporting porin activity"/>
    <property type="evidence" value="ECO:0007669"/>
    <property type="project" value="TreeGrafter"/>
</dbReference>
<name>A0A6L3ZJS6_9FLAO</name>
<evidence type="ECO:0000313" key="10">
    <source>
        <dbReference type="Proteomes" id="UP000484164"/>
    </source>
</evidence>
<evidence type="ECO:0000256" key="1">
    <source>
        <dbReference type="ARBA" id="ARBA00004571"/>
    </source>
</evidence>
<keyword evidence="4" id="KW-0812">Transmembrane</keyword>
<dbReference type="GO" id="GO:0009279">
    <property type="term" value="C:cell outer membrane"/>
    <property type="evidence" value="ECO:0007669"/>
    <property type="project" value="UniProtKB-SubCell"/>
</dbReference>
<dbReference type="PANTHER" id="PTHR35093">
    <property type="entry name" value="OUTER MEMBRANE PROTEIN NMB0088-RELATED"/>
    <property type="match status" value="1"/>
</dbReference>
<organism evidence="9 10">
    <name type="scientific">Phaeocystidibacter marisrubri</name>
    <dbReference type="NCBI Taxonomy" id="1577780"/>
    <lineage>
        <taxon>Bacteria</taxon>
        <taxon>Pseudomonadati</taxon>
        <taxon>Bacteroidota</taxon>
        <taxon>Flavobacteriia</taxon>
        <taxon>Flavobacteriales</taxon>
        <taxon>Phaeocystidibacteraceae</taxon>
        <taxon>Phaeocystidibacter</taxon>
    </lineage>
</organism>
<dbReference type="OrthoDB" id="5385495at2"/>
<comment type="caution">
    <text evidence="9">The sequence shown here is derived from an EMBL/GenBank/DDBJ whole genome shotgun (WGS) entry which is preliminary data.</text>
</comment>
<evidence type="ECO:0000256" key="7">
    <source>
        <dbReference type="ARBA" id="ARBA00023237"/>
    </source>
</evidence>
<dbReference type="Proteomes" id="UP000484164">
    <property type="component" value="Unassembled WGS sequence"/>
</dbReference>
<proteinExistence type="inferred from homology"/>
<dbReference type="PANTHER" id="PTHR35093:SF8">
    <property type="entry name" value="OUTER MEMBRANE PROTEIN NMB0088-RELATED"/>
    <property type="match status" value="1"/>
</dbReference>
<reference evidence="9 10" key="1">
    <citation type="submission" date="2019-10" db="EMBL/GenBank/DDBJ databases">
        <title>Genome sequence of Phaeocystidibacter marisrubri JCM30614 (type strain).</title>
        <authorList>
            <person name="Bowman J.P."/>
        </authorList>
    </citation>
    <scope>NUCLEOTIDE SEQUENCE [LARGE SCALE GENOMIC DNA]</scope>
    <source>
        <strain evidence="9 10">JCM 30614</strain>
    </source>
</reference>
<evidence type="ECO:0000256" key="4">
    <source>
        <dbReference type="ARBA" id="ARBA00022692"/>
    </source>
</evidence>
<keyword evidence="6" id="KW-0472">Membrane</keyword>
<feature type="chain" id="PRO_5026934830" description="Aromatic hydrocarbon degradation protein" evidence="8">
    <location>
        <begin position="23"/>
        <end position="420"/>
    </location>
</feature>
<evidence type="ECO:0000256" key="8">
    <source>
        <dbReference type="SAM" id="SignalP"/>
    </source>
</evidence>
<dbReference type="Gene3D" id="2.40.160.60">
    <property type="entry name" value="Outer membrane protein transport protein (OMPP1/FadL/TodX)"/>
    <property type="match status" value="1"/>
</dbReference>
<gene>
    <name evidence="9" type="ORF">F8C82_07280</name>
</gene>
<keyword evidence="3" id="KW-1134">Transmembrane beta strand</keyword>
<dbReference type="SUPFAM" id="SSF56935">
    <property type="entry name" value="Porins"/>
    <property type="match status" value="1"/>
</dbReference>
<comment type="similarity">
    <text evidence="2">Belongs to the OmpP1/FadL family.</text>
</comment>
<evidence type="ECO:0008006" key="11">
    <source>
        <dbReference type="Google" id="ProtNLM"/>
    </source>
</evidence>
<keyword evidence="7" id="KW-0998">Cell outer membrane</keyword>
<accession>A0A6L3ZJS6</accession>
<dbReference type="AlphaFoldDB" id="A0A6L3ZJS6"/>
<evidence type="ECO:0000256" key="6">
    <source>
        <dbReference type="ARBA" id="ARBA00023136"/>
    </source>
</evidence>
<protein>
    <recommendedName>
        <fullName evidence="11">Aromatic hydrocarbon degradation protein</fullName>
    </recommendedName>
</protein>
<evidence type="ECO:0000256" key="3">
    <source>
        <dbReference type="ARBA" id="ARBA00022452"/>
    </source>
</evidence>